<dbReference type="GO" id="GO:0055085">
    <property type="term" value="P:transmembrane transport"/>
    <property type="evidence" value="ECO:0007669"/>
    <property type="project" value="InterPro"/>
</dbReference>
<evidence type="ECO:0000313" key="10">
    <source>
        <dbReference type="EMBL" id="QDP96536.1"/>
    </source>
</evidence>
<dbReference type="Proteomes" id="UP000319263">
    <property type="component" value="Chromosome"/>
</dbReference>
<protein>
    <submittedName>
        <fullName evidence="10">Carbohydrate ABC transporter permease</fullName>
    </submittedName>
</protein>
<feature type="transmembrane region" description="Helical" evidence="7">
    <location>
        <begin position="98"/>
        <end position="123"/>
    </location>
</feature>
<sequence>MTTLTTTDRKTLPSKGKRRPQAVVDGMPRPKLPERVIKGIFLTVICALVVLPFIGVISTSLATPAEVNHAGGFVMFPTKGVDLTAYKSIFAGGTVTQALLISGFITVVGTAISLALTCSLGWALSRRGTVGNKTLLMLVLVSLLFNPGLIPTYLVVQQFGLLDSIWALIVPTCVSAFNVIVVRSFFTGLPGEVLESARIDGASEWKMFRYIGLPLSKAVIAVIGLFYGVGYWNSFFNALLYINDASKWPLQLVLRTYVVNGVELGGQDLGVGGEALPPQTTIQMAILVISVVPILCVYPFIQRHFAKGVLTGAVKG</sequence>
<dbReference type="OrthoDB" id="9810086at2"/>
<keyword evidence="4 7" id="KW-0812">Transmembrane</keyword>
<evidence type="ECO:0000256" key="3">
    <source>
        <dbReference type="ARBA" id="ARBA00022475"/>
    </source>
</evidence>
<feature type="region of interest" description="Disordered" evidence="8">
    <location>
        <begin position="1"/>
        <end position="27"/>
    </location>
</feature>
<feature type="transmembrane region" description="Helical" evidence="7">
    <location>
        <begin position="282"/>
        <end position="301"/>
    </location>
</feature>
<comment type="subcellular location">
    <subcellularLocation>
        <location evidence="1 7">Cell membrane</location>
        <topology evidence="1 7">Multi-pass membrane protein</topology>
    </subcellularLocation>
</comment>
<dbReference type="InterPro" id="IPR000515">
    <property type="entry name" value="MetI-like"/>
</dbReference>
<keyword evidence="3" id="KW-1003">Cell membrane</keyword>
<dbReference type="GO" id="GO:0005886">
    <property type="term" value="C:plasma membrane"/>
    <property type="evidence" value="ECO:0007669"/>
    <property type="project" value="UniProtKB-SubCell"/>
</dbReference>
<dbReference type="SUPFAM" id="SSF161098">
    <property type="entry name" value="MetI-like"/>
    <property type="match status" value="1"/>
</dbReference>
<evidence type="ECO:0000256" key="6">
    <source>
        <dbReference type="ARBA" id="ARBA00023136"/>
    </source>
</evidence>
<dbReference type="CDD" id="cd06261">
    <property type="entry name" value="TM_PBP2"/>
    <property type="match status" value="1"/>
</dbReference>
<evidence type="ECO:0000256" key="1">
    <source>
        <dbReference type="ARBA" id="ARBA00004651"/>
    </source>
</evidence>
<dbReference type="KEGG" id="mik:FOE78_12035"/>
<dbReference type="PANTHER" id="PTHR43744">
    <property type="entry name" value="ABC TRANSPORTER PERMEASE PROTEIN MG189-RELATED-RELATED"/>
    <property type="match status" value="1"/>
</dbReference>
<evidence type="ECO:0000256" key="7">
    <source>
        <dbReference type="RuleBase" id="RU363032"/>
    </source>
</evidence>
<keyword evidence="5 7" id="KW-1133">Transmembrane helix</keyword>
<feature type="domain" description="ABC transmembrane type-1" evidence="9">
    <location>
        <begin position="99"/>
        <end position="293"/>
    </location>
</feature>
<keyword evidence="6 7" id="KW-0472">Membrane</keyword>
<dbReference type="Pfam" id="PF00528">
    <property type="entry name" value="BPD_transp_1"/>
    <property type="match status" value="1"/>
</dbReference>
<dbReference type="RefSeq" id="WP_143986499.1">
    <property type="nucleotide sequence ID" value="NZ_CP041692.1"/>
</dbReference>
<evidence type="ECO:0000256" key="4">
    <source>
        <dbReference type="ARBA" id="ARBA00022692"/>
    </source>
</evidence>
<feature type="transmembrane region" description="Helical" evidence="7">
    <location>
        <begin position="165"/>
        <end position="186"/>
    </location>
</feature>
<organism evidence="10 11">
    <name type="scientific">Microlunatus elymi</name>
    <dbReference type="NCBI Taxonomy" id="2596828"/>
    <lineage>
        <taxon>Bacteria</taxon>
        <taxon>Bacillati</taxon>
        <taxon>Actinomycetota</taxon>
        <taxon>Actinomycetes</taxon>
        <taxon>Propionibacteriales</taxon>
        <taxon>Propionibacteriaceae</taxon>
        <taxon>Microlunatus</taxon>
    </lineage>
</organism>
<evidence type="ECO:0000256" key="8">
    <source>
        <dbReference type="SAM" id="MobiDB-lite"/>
    </source>
</evidence>
<reference evidence="10 11" key="1">
    <citation type="submission" date="2019-07" db="EMBL/GenBank/DDBJ databases">
        <title>Microlunatus dokdonensis sp. nov. isolated from the rhizospheric soil of the wild plant Elymus tsukushiensis.</title>
        <authorList>
            <person name="Ghim S.-Y."/>
            <person name="Hwang Y.-J."/>
            <person name="Son J.-S."/>
            <person name="Shin J.-H."/>
        </authorList>
    </citation>
    <scope>NUCLEOTIDE SEQUENCE [LARGE SCALE GENOMIC DNA]</scope>
    <source>
        <strain evidence="10 11">KUDC0627</strain>
    </source>
</reference>
<gene>
    <name evidence="10" type="ORF">FOE78_12035</name>
</gene>
<feature type="transmembrane region" description="Helical" evidence="7">
    <location>
        <begin position="207"/>
        <end position="229"/>
    </location>
</feature>
<comment type="similarity">
    <text evidence="7">Belongs to the binding-protein-dependent transport system permease family.</text>
</comment>
<dbReference type="PANTHER" id="PTHR43744:SF9">
    <property type="entry name" value="POLYGALACTURONAN_RHAMNOGALACTURONAN TRANSPORT SYSTEM PERMEASE PROTEIN YTCP"/>
    <property type="match status" value="1"/>
</dbReference>
<dbReference type="AlphaFoldDB" id="A0A516PZD4"/>
<name>A0A516PZD4_9ACTN</name>
<evidence type="ECO:0000259" key="9">
    <source>
        <dbReference type="PROSITE" id="PS50928"/>
    </source>
</evidence>
<feature type="transmembrane region" description="Helical" evidence="7">
    <location>
        <begin position="135"/>
        <end position="153"/>
    </location>
</feature>
<dbReference type="Gene3D" id="1.10.3720.10">
    <property type="entry name" value="MetI-like"/>
    <property type="match status" value="1"/>
</dbReference>
<dbReference type="InterPro" id="IPR035906">
    <property type="entry name" value="MetI-like_sf"/>
</dbReference>
<dbReference type="PROSITE" id="PS50928">
    <property type="entry name" value="ABC_TM1"/>
    <property type="match status" value="1"/>
</dbReference>
<feature type="transmembrane region" description="Helical" evidence="7">
    <location>
        <begin position="36"/>
        <end position="57"/>
    </location>
</feature>
<keyword evidence="2 7" id="KW-0813">Transport</keyword>
<evidence type="ECO:0000256" key="2">
    <source>
        <dbReference type="ARBA" id="ARBA00022448"/>
    </source>
</evidence>
<dbReference type="EMBL" id="CP041692">
    <property type="protein sequence ID" value="QDP96536.1"/>
    <property type="molecule type" value="Genomic_DNA"/>
</dbReference>
<evidence type="ECO:0000256" key="5">
    <source>
        <dbReference type="ARBA" id="ARBA00022989"/>
    </source>
</evidence>
<proteinExistence type="inferred from homology"/>
<evidence type="ECO:0000313" key="11">
    <source>
        <dbReference type="Proteomes" id="UP000319263"/>
    </source>
</evidence>
<keyword evidence="11" id="KW-1185">Reference proteome</keyword>
<accession>A0A516PZD4</accession>